<evidence type="ECO:0000313" key="2">
    <source>
        <dbReference type="EMBL" id="KAB2600303.1"/>
    </source>
</evidence>
<dbReference type="InterPro" id="IPR032799">
    <property type="entry name" value="TAXi_C"/>
</dbReference>
<dbReference type="AlphaFoldDB" id="A0A5N5FBU0"/>
<dbReference type="InterPro" id="IPR021109">
    <property type="entry name" value="Peptidase_aspartic_dom_sf"/>
</dbReference>
<accession>A0A5N5FBU0</accession>
<dbReference type="Pfam" id="PF14541">
    <property type="entry name" value="TAXi_C"/>
    <property type="match status" value="1"/>
</dbReference>
<dbReference type="SUPFAM" id="SSF50630">
    <property type="entry name" value="Acid proteases"/>
    <property type="match status" value="1"/>
</dbReference>
<dbReference type="Proteomes" id="UP000327157">
    <property type="component" value="Chromosome 13"/>
</dbReference>
<feature type="domain" description="Xylanase inhibitor C-terminal" evidence="1">
    <location>
        <begin position="67"/>
        <end position="177"/>
    </location>
</feature>
<evidence type="ECO:0000259" key="1">
    <source>
        <dbReference type="Pfam" id="PF14541"/>
    </source>
</evidence>
<protein>
    <submittedName>
        <fullName evidence="2">Aspartic proteinase nepenthesin-1</fullName>
    </submittedName>
</protein>
<proteinExistence type="predicted"/>
<dbReference type="Gene3D" id="2.40.70.10">
    <property type="entry name" value="Acid Proteases"/>
    <property type="match status" value="1"/>
</dbReference>
<dbReference type="OrthoDB" id="1739123at2759"/>
<evidence type="ECO:0000313" key="3">
    <source>
        <dbReference type="Proteomes" id="UP000327157"/>
    </source>
</evidence>
<sequence length="219" mass="24821">MKLSKFTYCLVSHKFDDTPTKQRPCSKKRNKSSELDLHAVSEKPRSSKLCISRVLLHNAKKKIIVGKKNVKITYTFLTITFMEKPVFEVVAQGFESQMENYMRAKDLETKTGLRSCFNISKKGKLKFSELLPLTNYFLLVSSSGVVCLMIVSDGVIGLESNGGPAIILGNYQQQRIMPDSTFLHRELKWLMEDLIKEPKNEALSVHCWVRALEGLGVVC</sequence>
<reference evidence="2 3" key="3">
    <citation type="submission" date="2019-11" db="EMBL/GenBank/DDBJ databases">
        <title>A de novo genome assembly of a pear dwarfing rootstock.</title>
        <authorList>
            <person name="Wang F."/>
            <person name="Wang J."/>
            <person name="Li S."/>
            <person name="Zhang Y."/>
            <person name="Fang M."/>
            <person name="Ma L."/>
            <person name="Zhao Y."/>
            <person name="Jiang S."/>
        </authorList>
    </citation>
    <scope>NUCLEOTIDE SEQUENCE [LARGE SCALE GENOMIC DNA]</scope>
    <source>
        <strain evidence="2">S2</strain>
        <tissue evidence="2">Leaf</tissue>
    </source>
</reference>
<gene>
    <name evidence="2" type="ORF">D8674_010574</name>
</gene>
<name>A0A5N5FBU0_9ROSA</name>
<comment type="caution">
    <text evidence="2">The sequence shown here is derived from an EMBL/GenBank/DDBJ whole genome shotgun (WGS) entry which is preliminary data.</text>
</comment>
<dbReference type="EMBL" id="SMOL01000753">
    <property type="protein sequence ID" value="KAB2600303.1"/>
    <property type="molecule type" value="Genomic_DNA"/>
</dbReference>
<keyword evidence="3" id="KW-1185">Reference proteome</keyword>
<organism evidence="2 3">
    <name type="scientific">Pyrus ussuriensis x Pyrus communis</name>
    <dbReference type="NCBI Taxonomy" id="2448454"/>
    <lineage>
        <taxon>Eukaryota</taxon>
        <taxon>Viridiplantae</taxon>
        <taxon>Streptophyta</taxon>
        <taxon>Embryophyta</taxon>
        <taxon>Tracheophyta</taxon>
        <taxon>Spermatophyta</taxon>
        <taxon>Magnoliopsida</taxon>
        <taxon>eudicotyledons</taxon>
        <taxon>Gunneridae</taxon>
        <taxon>Pentapetalae</taxon>
        <taxon>rosids</taxon>
        <taxon>fabids</taxon>
        <taxon>Rosales</taxon>
        <taxon>Rosaceae</taxon>
        <taxon>Amygdaloideae</taxon>
        <taxon>Maleae</taxon>
        <taxon>Pyrus</taxon>
    </lineage>
</organism>
<reference evidence="2 3" key="1">
    <citation type="submission" date="2019-09" db="EMBL/GenBank/DDBJ databases">
        <authorList>
            <person name="Ou C."/>
        </authorList>
    </citation>
    <scope>NUCLEOTIDE SEQUENCE [LARGE SCALE GENOMIC DNA]</scope>
    <source>
        <strain evidence="2">S2</strain>
        <tissue evidence="2">Leaf</tissue>
    </source>
</reference>
<reference evidence="3" key="2">
    <citation type="submission" date="2019-10" db="EMBL/GenBank/DDBJ databases">
        <title>A de novo genome assembly of a pear dwarfing rootstock.</title>
        <authorList>
            <person name="Wang F."/>
            <person name="Wang J."/>
            <person name="Li S."/>
            <person name="Zhang Y."/>
            <person name="Fang M."/>
            <person name="Ma L."/>
            <person name="Zhao Y."/>
            <person name="Jiang S."/>
        </authorList>
    </citation>
    <scope>NUCLEOTIDE SEQUENCE [LARGE SCALE GENOMIC DNA]</scope>
</reference>